<organism evidence="7">
    <name type="scientific">Tanacetum cinerariifolium</name>
    <name type="common">Dalmatian daisy</name>
    <name type="synonym">Chrysanthemum cinerariifolium</name>
    <dbReference type="NCBI Taxonomy" id="118510"/>
    <lineage>
        <taxon>Eukaryota</taxon>
        <taxon>Viridiplantae</taxon>
        <taxon>Streptophyta</taxon>
        <taxon>Embryophyta</taxon>
        <taxon>Tracheophyta</taxon>
        <taxon>Spermatophyta</taxon>
        <taxon>Magnoliopsida</taxon>
        <taxon>eudicotyledons</taxon>
        <taxon>Gunneridae</taxon>
        <taxon>Pentapetalae</taxon>
        <taxon>asterids</taxon>
        <taxon>campanulids</taxon>
        <taxon>Asterales</taxon>
        <taxon>Asteraceae</taxon>
        <taxon>Asteroideae</taxon>
        <taxon>Anthemideae</taxon>
        <taxon>Anthemidinae</taxon>
        <taxon>Tanacetum</taxon>
    </lineage>
</organism>
<dbReference type="GO" id="GO:0015074">
    <property type="term" value="P:DNA integration"/>
    <property type="evidence" value="ECO:0007669"/>
    <property type="project" value="InterPro"/>
</dbReference>
<proteinExistence type="predicted"/>
<dbReference type="Gene3D" id="4.10.60.10">
    <property type="entry name" value="Zinc finger, CCHC-type"/>
    <property type="match status" value="1"/>
</dbReference>
<dbReference type="GO" id="GO:0008233">
    <property type="term" value="F:peptidase activity"/>
    <property type="evidence" value="ECO:0007669"/>
    <property type="project" value="UniProtKB-KW"/>
</dbReference>
<evidence type="ECO:0000256" key="3">
    <source>
        <dbReference type="SAM" id="Coils"/>
    </source>
</evidence>
<reference evidence="7" key="1">
    <citation type="journal article" date="2019" name="Sci. Rep.">
        <title>Draft genome of Tanacetum cinerariifolium, the natural source of mosquito coil.</title>
        <authorList>
            <person name="Yamashiro T."/>
            <person name="Shiraishi A."/>
            <person name="Satake H."/>
            <person name="Nakayama K."/>
        </authorList>
    </citation>
    <scope>NUCLEOTIDE SEQUENCE</scope>
</reference>
<dbReference type="InterPro" id="IPR039537">
    <property type="entry name" value="Retrotran_Ty1/copia-like"/>
</dbReference>
<keyword evidence="2" id="KW-0479">Metal-binding</keyword>
<feature type="non-terminal residue" evidence="7">
    <location>
        <position position="779"/>
    </location>
</feature>
<dbReference type="GO" id="GO:0006508">
    <property type="term" value="P:proteolysis"/>
    <property type="evidence" value="ECO:0007669"/>
    <property type="project" value="UniProtKB-KW"/>
</dbReference>
<evidence type="ECO:0000313" key="7">
    <source>
        <dbReference type="EMBL" id="GFA76597.1"/>
    </source>
</evidence>
<evidence type="ECO:0000259" key="5">
    <source>
        <dbReference type="PROSITE" id="PS50158"/>
    </source>
</evidence>
<feature type="region of interest" description="Disordered" evidence="4">
    <location>
        <begin position="510"/>
        <end position="556"/>
    </location>
</feature>
<dbReference type="SUPFAM" id="SSF57756">
    <property type="entry name" value="Retrovirus zinc finger-like domains"/>
    <property type="match status" value="1"/>
</dbReference>
<protein>
    <submittedName>
        <fullName evidence="7">Putative ribonuclease H-like domain-containing protein</fullName>
    </submittedName>
</protein>
<dbReference type="AlphaFoldDB" id="A0A699K7S4"/>
<accession>A0A699K7S4</accession>
<feature type="compositionally biased region" description="Low complexity" evidence="4">
    <location>
        <begin position="531"/>
        <end position="542"/>
    </location>
</feature>
<evidence type="ECO:0000259" key="6">
    <source>
        <dbReference type="PROSITE" id="PS50994"/>
    </source>
</evidence>
<keyword evidence="2" id="KW-0863">Zinc-finger</keyword>
<dbReference type="SUPFAM" id="SSF53098">
    <property type="entry name" value="Ribonuclease H-like"/>
    <property type="match status" value="1"/>
</dbReference>
<evidence type="ECO:0000256" key="2">
    <source>
        <dbReference type="PROSITE-ProRule" id="PRU00047"/>
    </source>
</evidence>
<dbReference type="InterPro" id="IPR001878">
    <property type="entry name" value="Znf_CCHC"/>
</dbReference>
<comment type="caution">
    <text evidence="7">The sequence shown here is derived from an EMBL/GenBank/DDBJ whole genome shotgun (WGS) entry which is preliminary data.</text>
</comment>
<feature type="domain" description="Integrase catalytic" evidence="6">
    <location>
        <begin position="684"/>
        <end position="779"/>
    </location>
</feature>
<feature type="domain" description="CCHC-type" evidence="5">
    <location>
        <begin position="135"/>
        <end position="150"/>
    </location>
</feature>
<dbReference type="Pfam" id="PF22936">
    <property type="entry name" value="Pol_BBD"/>
    <property type="match status" value="1"/>
</dbReference>
<dbReference type="InterPro" id="IPR012337">
    <property type="entry name" value="RNaseH-like_sf"/>
</dbReference>
<dbReference type="PROSITE" id="PS50994">
    <property type="entry name" value="INTEGRASE"/>
    <property type="match status" value="1"/>
</dbReference>
<sequence length="779" mass="86720">LKIYESEVKHSSSLGTASPNLAFVSTTLVDSTNDSVSAAVHVSSVGNKLSASTLLNVDSLSNAVIYSFFASQSSSSQLDNEDLKQIDVDDLKEMDLKWQMAMLTIRARKFLQKTGRNMGVNSPTSMGFDMAKVECYNCHRKGHFARECRSPKDSRRTAVAKPQRRNIPVETSTSNALVSQCDGTGTYDWSFQAEEEPTIFALMAFSSSSSNSSSDCELRDTALATLRQKLDTSEKERDDLNMKLEKFQTSSKRLTELLASQTSEKAGLGYNTQVFTKAMFDCDNYYSSESDNESWPPSNLYDRFVQSGGYHVILPPVTGTFMPPKPDLVFHTPPFDENKHLAFNVQLSPTKTEQDLSSRPSAPIIEDWVFDYKEDDMPQVTKDVSSFAQSPELVKSPRHSGPLFQAPSPVVPLIPVRSKPHSKGLRRTKKTCFVCKSETHLIKDCDFHARKLAEKSYALRNIHKQYAPMNRSKFPLHKVSAAAPPKSQPVFTTAARTVSVVKPKFSKTRPTLASHAVSRSQTPYRRPITRPPSSNYRNSPPRVTAVKASAGNPQQALQDKGVIDSGCSRHMTGNMSYLFDFEELNRGYVAFGGNPKGGKITRKGKIKTVPSGDLTCLFAKATLDESNLWHRRLGHVNFKTINKLVKGNIVRGLPSKVFTNDNSCVACKKGKQHRASCKSKTVSSVDHPLFRLHMDLFGPTFVKSLSKKSYCLVIINDYSIFSWVFFLASKDETASVLKTFIISLENLLSLKVKIIRCDNGTEFKNADLNQFCGLKGIKR</sequence>
<dbReference type="Gene3D" id="3.30.420.10">
    <property type="entry name" value="Ribonuclease H-like superfamily/Ribonuclease H"/>
    <property type="match status" value="1"/>
</dbReference>
<feature type="non-terminal residue" evidence="7">
    <location>
        <position position="1"/>
    </location>
</feature>
<keyword evidence="1" id="KW-0378">Hydrolase</keyword>
<evidence type="ECO:0000256" key="4">
    <source>
        <dbReference type="SAM" id="MobiDB-lite"/>
    </source>
</evidence>
<dbReference type="Pfam" id="PF13976">
    <property type="entry name" value="gag_pre-integrs"/>
    <property type="match status" value="1"/>
</dbReference>
<dbReference type="PROSITE" id="PS50158">
    <property type="entry name" value="ZF_CCHC"/>
    <property type="match status" value="1"/>
</dbReference>
<dbReference type="Pfam" id="PF00665">
    <property type="entry name" value="rve"/>
    <property type="match status" value="1"/>
</dbReference>
<feature type="coiled-coil region" evidence="3">
    <location>
        <begin position="223"/>
        <end position="250"/>
    </location>
</feature>
<dbReference type="PANTHER" id="PTHR42648">
    <property type="entry name" value="TRANSPOSASE, PUTATIVE-RELATED"/>
    <property type="match status" value="1"/>
</dbReference>
<keyword evidence="2" id="KW-0862">Zinc</keyword>
<name>A0A699K7S4_TANCI</name>
<evidence type="ECO:0000256" key="1">
    <source>
        <dbReference type="ARBA" id="ARBA00022670"/>
    </source>
</evidence>
<gene>
    <name evidence="7" type="ORF">Tci_648569</name>
</gene>
<dbReference type="PANTHER" id="PTHR42648:SF32">
    <property type="entry name" value="RIBONUCLEASE H-LIKE DOMAIN, GAG-PRE-INTEGRASE DOMAIN PROTEIN-RELATED"/>
    <property type="match status" value="1"/>
</dbReference>
<dbReference type="InterPro" id="IPR001584">
    <property type="entry name" value="Integrase_cat-core"/>
</dbReference>
<keyword evidence="3" id="KW-0175">Coiled coil</keyword>
<dbReference type="InterPro" id="IPR036397">
    <property type="entry name" value="RNaseH_sf"/>
</dbReference>
<feature type="region of interest" description="Disordered" evidence="4">
    <location>
        <begin position="149"/>
        <end position="168"/>
    </location>
</feature>
<dbReference type="GO" id="GO:0003676">
    <property type="term" value="F:nucleic acid binding"/>
    <property type="evidence" value="ECO:0007669"/>
    <property type="project" value="InterPro"/>
</dbReference>
<dbReference type="InterPro" id="IPR054722">
    <property type="entry name" value="PolX-like_BBD"/>
</dbReference>
<dbReference type="GO" id="GO:0008270">
    <property type="term" value="F:zinc ion binding"/>
    <property type="evidence" value="ECO:0007669"/>
    <property type="project" value="UniProtKB-KW"/>
</dbReference>
<dbReference type="SMART" id="SM00343">
    <property type="entry name" value="ZnF_C2HC"/>
    <property type="match status" value="2"/>
</dbReference>
<keyword evidence="1" id="KW-0645">Protease</keyword>
<dbReference type="InterPro" id="IPR025724">
    <property type="entry name" value="GAG-pre-integrase_dom"/>
</dbReference>
<dbReference type="EMBL" id="BKCJ010483767">
    <property type="protein sequence ID" value="GFA76597.1"/>
    <property type="molecule type" value="Genomic_DNA"/>
</dbReference>
<dbReference type="Pfam" id="PF00098">
    <property type="entry name" value="zf-CCHC"/>
    <property type="match status" value="1"/>
</dbReference>
<dbReference type="InterPro" id="IPR036875">
    <property type="entry name" value="Znf_CCHC_sf"/>
</dbReference>